<dbReference type="GO" id="GO:0032153">
    <property type="term" value="C:cell division site"/>
    <property type="evidence" value="ECO:0007669"/>
    <property type="project" value="TreeGrafter"/>
</dbReference>
<dbReference type="GO" id="GO:0008360">
    <property type="term" value="P:regulation of cell shape"/>
    <property type="evidence" value="ECO:0007669"/>
    <property type="project" value="UniProtKB-KW"/>
</dbReference>
<dbReference type="Pfam" id="PF01098">
    <property type="entry name" value="FTSW_RODA_SPOVE"/>
    <property type="match status" value="1"/>
</dbReference>
<keyword evidence="5 6" id="KW-0472">Membrane</keyword>
<proteinExistence type="predicted"/>
<dbReference type="GO" id="GO:0015648">
    <property type="term" value="F:lipid-linked peptidoglycan transporter activity"/>
    <property type="evidence" value="ECO:0007669"/>
    <property type="project" value="TreeGrafter"/>
</dbReference>
<dbReference type="PANTHER" id="PTHR30474:SF1">
    <property type="entry name" value="PEPTIDOGLYCAN GLYCOSYLTRANSFERASE MRDB"/>
    <property type="match status" value="1"/>
</dbReference>
<dbReference type="EMBL" id="JACOPO010000003">
    <property type="protein sequence ID" value="MBC5722540.1"/>
    <property type="molecule type" value="Genomic_DNA"/>
</dbReference>
<accession>A0A8J6M324</accession>
<protein>
    <submittedName>
        <fullName evidence="7">FtsW/RodA/SpoVE family cell cycle protein</fullName>
    </submittedName>
</protein>
<comment type="caution">
    <text evidence="7">The sequence shown here is derived from an EMBL/GenBank/DDBJ whole genome shotgun (WGS) entry which is preliminary data.</text>
</comment>
<feature type="transmembrane region" description="Helical" evidence="6">
    <location>
        <begin position="344"/>
        <end position="365"/>
    </location>
</feature>
<evidence type="ECO:0000256" key="4">
    <source>
        <dbReference type="ARBA" id="ARBA00022989"/>
    </source>
</evidence>
<dbReference type="InterPro" id="IPR001182">
    <property type="entry name" value="FtsW/RodA"/>
</dbReference>
<evidence type="ECO:0000313" key="8">
    <source>
        <dbReference type="Proteomes" id="UP000628736"/>
    </source>
</evidence>
<sequence>MLLFFALLASGYGLLLIYSATQYLDNDRFIRFMLVQTAAIFLGVVAYMLLTLVDFRLFTEKNWRLLLAFNVLFILLLLTPLGTDHGMGNVNWLSIPGFPVDIQPNEIVKLPFILLLSLQITQIQEEGRDISSLPSLIQIGGHTVFMLGLIAVVCGDMGMCVIYMMIFVFMAWASGVKLRWFLLVGGGLLAAVVILWLFVLPETSLWTDYRIMRFRVVLDHDLDPLGKGYQQSRSILAIGSGQLFGQGYLQGIQTHASNSDALPERYNDFIFAVCGEELGMAGCLLLLLILGAVVFRCLWVGRHASSPFDAYVCIGVAGMLLVQIILNVGMCLFVLPVMGLTLPFISYGGSSIVTLYAALGLVSSVKARALPSWLKDRSL</sequence>
<comment type="subcellular location">
    <subcellularLocation>
        <location evidence="1">Membrane</location>
        <topology evidence="1">Multi-pass membrane protein</topology>
    </subcellularLocation>
</comment>
<dbReference type="Proteomes" id="UP000628736">
    <property type="component" value="Unassembled WGS sequence"/>
</dbReference>
<evidence type="ECO:0000256" key="1">
    <source>
        <dbReference type="ARBA" id="ARBA00004141"/>
    </source>
</evidence>
<name>A0A8J6M324_9FIRM</name>
<dbReference type="GO" id="GO:0051301">
    <property type="term" value="P:cell division"/>
    <property type="evidence" value="ECO:0007669"/>
    <property type="project" value="InterPro"/>
</dbReference>
<evidence type="ECO:0000256" key="5">
    <source>
        <dbReference type="ARBA" id="ARBA00023136"/>
    </source>
</evidence>
<keyword evidence="2 6" id="KW-0812">Transmembrane</keyword>
<reference evidence="7" key="1">
    <citation type="submission" date="2020-08" db="EMBL/GenBank/DDBJ databases">
        <title>Genome public.</title>
        <authorList>
            <person name="Liu C."/>
            <person name="Sun Q."/>
        </authorList>
    </citation>
    <scope>NUCLEOTIDE SEQUENCE</scope>
    <source>
        <strain evidence="7">NSJ-23</strain>
    </source>
</reference>
<organism evidence="7 8">
    <name type="scientific">Flintibacter hominis</name>
    <dbReference type="NCBI Taxonomy" id="2763048"/>
    <lineage>
        <taxon>Bacteria</taxon>
        <taxon>Bacillati</taxon>
        <taxon>Bacillota</taxon>
        <taxon>Clostridia</taxon>
        <taxon>Eubacteriales</taxon>
        <taxon>Flintibacter</taxon>
    </lineage>
</organism>
<evidence type="ECO:0000256" key="2">
    <source>
        <dbReference type="ARBA" id="ARBA00022692"/>
    </source>
</evidence>
<evidence type="ECO:0000256" key="3">
    <source>
        <dbReference type="ARBA" id="ARBA00022960"/>
    </source>
</evidence>
<feature type="transmembrane region" description="Helical" evidence="6">
    <location>
        <begin position="311"/>
        <end position="338"/>
    </location>
</feature>
<feature type="transmembrane region" description="Helical" evidence="6">
    <location>
        <begin position="180"/>
        <end position="199"/>
    </location>
</feature>
<dbReference type="PANTHER" id="PTHR30474">
    <property type="entry name" value="CELL CYCLE PROTEIN"/>
    <property type="match status" value="1"/>
</dbReference>
<evidence type="ECO:0000256" key="6">
    <source>
        <dbReference type="SAM" id="Phobius"/>
    </source>
</evidence>
<feature type="transmembrane region" description="Helical" evidence="6">
    <location>
        <begin position="144"/>
        <end position="173"/>
    </location>
</feature>
<keyword evidence="8" id="KW-1185">Reference proteome</keyword>
<evidence type="ECO:0000313" key="7">
    <source>
        <dbReference type="EMBL" id="MBC5722540.1"/>
    </source>
</evidence>
<feature type="transmembrane region" description="Helical" evidence="6">
    <location>
        <begin position="278"/>
        <end position="299"/>
    </location>
</feature>
<feature type="transmembrane region" description="Helical" evidence="6">
    <location>
        <begin position="65"/>
        <end position="83"/>
    </location>
</feature>
<gene>
    <name evidence="7" type="ORF">H8S11_06920</name>
</gene>
<dbReference type="AlphaFoldDB" id="A0A8J6M324"/>
<keyword evidence="3" id="KW-0133">Cell shape</keyword>
<dbReference type="GO" id="GO:0005886">
    <property type="term" value="C:plasma membrane"/>
    <property type="evidence" value="ECO:0007669"/>
    <property type="project" value="TreeGrafter"/>
</dbReference>
<keyword evidence="4 6" id="KW-1133">Transmembrane helix</keyword>
<feature type="transmembrane region" description="Helical" evidence="6">
    <location>
        <begin position="29"/>
        <end position="53"/>
    </location>
</feature>